<dbReference type="EMBL" id="JACHBQ010000001">
    <property type="protein sequence ID" value="MBB5642144.1"/>
    <property type="molecule type" value="Genomic_DNA"/>
</dbReference>
<dbReference type="PANTHER" id="PTHR43685">
    <property type="entry name" value="GLYCOSYLTRANSFERASE"/>
    <property type="match status" value="1"/>
</dbReference>
<organism evidence="2 3">
    <name type="scientific">Cryobacterium roopkundense</name>
    <dbReference type="NCBI Taxonomy" id="1001240"/>
    <lineage>
        <taxon>Bacteria</taxon>
        <taxon>Bacillati</taxon>
        <taxon>Actinomycetota</taxon>
        <taxon>Actinomycetes</taxon>
        <taxon>Micrococcales</taxon>
        <taxon>Microbacteriaceae</taxon>
        <taxon>Cryobacterium</taxon>
    </lineage>
</organism>
<dbReference type="RefSeq" id="WP_152602310.1">
    <property type="nucleotide sequence ID" value="NZ_JACHBQ010000001.1"/>
</dbReference>
<dbReference type="InterPro" id="IPR001173">
    <property type="entry name" value="Glyco_trans_2-like"/>
</dbReference>
<feature type="domain" description="Glycosyltransferase 2-like" evidence="1">
    <location>
        <begin position="14"/>
        <end position="187"/>
    </location>
</feature>
<dbReference type="InterPro" id="IPR050834">
    <property type="entry name" value="Glycosyltransf_2"/>
</dbReference>
<dbReference type="CDD" id="cd04196">
    <property type="entry name" value="GT_2_like_d"/>
    <property type="match status" value="1"/>
</dbReference>
<dbReference type="GO" id="GO:0016740">
    <property type="term" value="F:transferase activity"/>
    <property type="evidence" value="ECO:0007669"/>
    <property type="project" value="UniProtKB-KW"/>
</dbReference>
<dbReference type="PANTHER" id="PTHR43685:SF2">
    <property type="entry name" value="GLYCOSYLTRANSFERASE 2-LIKE DOMAIN-CONTAINING PROTEIN"/>
    <property type="match status" value="1"/>
</dbReference>
<comment type="caution">
    <text evidence="2">The sequence shown here is derived from an EMBL/GenBank/DDBJ whole genome shotgun (WGS) entry which is preliminary data.</text>
</comment>
<dbReference type="Gene3D" id="3.90.550.10">
    <property type="entry name" value="Spore Coat Polysaccharide Biosynthesis Protein SpsA, Chain A"/>
    <property type="match status" value="1"/>
</dbReference>
<dbReference type="OrthoDB" id="9802649at2"/>
<name>A0A7W9E563_9MICO</name>
<protein>
    <submittedName>
        <fullName evidence="2">Glycosyltransferase involved in cell wall biosynthesis</fullName>
    </submittedName>
</protein>
<dbReference type="Pfam" id="PF00535">
    <property type="entry name" value="Glycos_transf_2"/>
    <property type="match status" value="1"/>
</dbReference>
<reference evidence="2 3" key="1">
    <citation type="submission" date="2020-08" db="EMBL/GenBank/DDBJ databases">
        <title>Sequencing the genomes of 1000 actinobacteria strains.</title>
        <authorList>
            <person name="Klenk H.-P."/>
        </authorList>
    </citation>
    <scope>NUCLEOTIDE SEQUENCE [LARGE SCALE GENOMIC DNA]</scope>
    <source>
        <strain evidence="2 3">DSM 21065</strain>
    </source>
</reference>
<dbReference type="InterPro" id="IPR029044">
    <property type="entry name" value="Nucleotide-diphossugar_trans"/>
</dbReference>
<dbReference type="AlphaFoldDB" id="A0A7W9E563"/>
<sequence length="332" mass="36503">MENPSNMTPRPTVSVALCTHNGDAFLRSQLESILNQTRVPDEIVISDDASTDATLAVAAEVLGDRVNPSLIVLHNATALGVTSNFAQALAACSGDLLTLCDQDDVWDPTKIERMIAEFEARPNLLLLHTDARIVGSTGQPTGESLFGTLRVSIDEKRSVHGGDAYKVLLRRNIVTGATAMLRRELFERAGSFPSSWVHDEWLAMVAAVSGEMDLLETSLIDYRQHGTNEIGVSTLTLHTGFGRLRTSRSARNARLFNRARSLAEWIASPGFEVPNQVSRRIIEKLEHERVRSALPVGRARRLRPVLAEWGTGRYSNYGLGLQDVLRDLVQPA</sequence>
<evidence type="ECO:0000313" key="2">
    <source>
        <dbReference type="EMBL" id="MBB5642144.1"/>
    </source>
</evidence>
<dbReference type="SUPFAM" id="SSF53448">
    <property type="entry name" value="Nucleotide-diphospho-sugar transferases"/>
    <property type="match status" value="1"/>
</dbReference>
<proteinExistence type="predicted"/>
<accession>A0A7W9E563</accession>
<keyword evidence="2" id="KW-0808">Transferase</keyword>
<evidence type="ECO:0000313" key="3">
    <source>
        <dbReference type="Proteomes" id="UP000561726"/>
    </source>
</evidence>
<evidence type="ECO:0000259" key="1">
    <source>
        <dbReference type="Pfam" id="PF00535"/>
    </source>
</evidence>
<gene>
    <name evidence="2" type="ORF">BJ997_002692</name>
</gene>
<dbReference type="Proteomes" id="UP000561726">
    <property type="component" value="Unassembled WGS sequence"/>
</dbReference>